<protein>
    <submittedName>
        <fullName evidence="2">Uncharacterized protein</fullName>
    </submittedName>
</protein>
<dbReference type="InterPro" id="IPR036770">
    <property type="entry name" value="Ankyrin_rpt-contain_sf"/>
</dbReference>
<dbReference type="Proteomes" id="UP001370758">
    <property type="component" value="Unassembled WGS sequence"/>
</dbReference>
<dbReference type="AlphaFoldDB" id="A0AAV9VU07"/>
<sequence>MDQDFTPMKQFHEALQVGDLGIIKKISSNEQYARLTVDVKHNDEATGLTSLTAIAAAAPSKYSALAIRKSGADINHSGPEKNRPIHIAARQNNSQAPLDAPPIRCTSRLKLKLEKRPFIFALGWERKSPILHV</sequence>
<evidence type="ECO:0000313" key="3">
    <source>
        <dbReference type="Proteomes" id="UP001370758"/>
    </source>
</evidence>
<dbReference type="Gene3D" id="1.25.40.20">
    <property type="entry name" value="Ankyrin repeat-containing domain"/>
    <property type="match status" value="1"/>
</dbReference>
<dbReference type="EMBL" id="JAVHJL010000012">
    <property type="protein sequence ID" value="KAK6495697.1"/>
    <property type="molecule type" value="Genomic_DNA"/>
</dbReference>
<evidence type="ECO:0000256" key="1">
    <source>
        <dbReference type="SAM" id="MobiDB-lite"/>
    </source>
</evidence>
<comment type="caution">
    <text evidence="2">The sequence shown here is derived from an EMBL/GenBank/DDBJ whole genome shotgun (WGS) entry which is preliminary data.</text>
</comment>
<organism evidence="2 3">
    <name type="scientific">Arthrobotrys musiformis</name>
    <dbReference type="NCBI Taxonomy" id="47236"/>
    <lineage>
        <taxon>Eukaryota</taxon>
        <taxon>Fungi</taxon>
        <taxon>Dikarya</taxon>
        <taxon>Ascomycota</taxon>
        <taxon>Pezizomycotina</taxon>
        <taxon>Orbiliomycetes</taxon>
        <taxon>Orbiliales</taxon>
        <taxon>Orbiliaceae</taxon>
        <taxon>Arthrobotrys</taxon>
    </lineage>
</organism>
<gene>
    <name evidence="2" type="ORF">TWF481_002745</name>
</gene>
<proteinExistence type="predicted"/>
<accession>A0AAV9VU07</accession>
<dbReference type="SUPFAM" id="SSF48403">
    <property type="entry name" value="Ankyrin repeat"/>
    <property type="match status" value="1"/>
</dbReference>
<keyword evidence="3" id="KW-1185">Reference proteome</keyword>
<name>A0AAV9VU07_9PEZI</name>
<feature type="region of interest" description="Disordered" evidence="1">
    <location>
        <begin position="73"/>
        <end position="101"/>
    </location>
</feature>
<evidence type="ECO:0000313" key="2">
    <source>
        <dbReference type="EMBL" id="KAK6495697.1"/>
    </source>
</evidence>
<reference evidence="2 3" key="1">
    <citation type="submission" date="2023-08" db="EMBL/GenBank/DDBJ databases">
        <authorList>
            <person name="Palmer J.M."/>
        </authorList>
    </citation>
    <scope>NUCLEOTIDE SEQUENCE [LARGE SCALE GENOMIC DNA]</scope>
    <source>
        <strain evidence="2 3">TWF481</strain>
    </source>
</reference>